<reference evidence="2" key="1">
    <citation type="journal article" date="2020" name="Stud. Mycol.">
        <title>101 Dothideomycetes genomes: a test case for predicting lifestyles and emergence of pathogens.</title>
        <authorList>
            <person name="Haridas S."/>
            <person name="Albert R."/>
            <person name="Binder M."/>
            <person name="Bloem J."/>
            <person name="Labutti K."/>
            <person name="Salamov A."/>
            <person name="Andreopoulos B."/>
            <person name="Baker S."/>
            <person name="Barry K."/>
            <person name="Bills G."/>
            <person name="Bluhm B."/>
            <person name="Cannon C."/>
            <person name="Castanera R."/>
            <person name="Culley D."/>
            <person name="Daum C."/>
            <person name="Ezra D."/>
            <person name="Gonzalez J."/>
            <person name="Henrissat B."/>
            <person name="Kuo A."/>
            <person name="Liang C."/>
            <person name="Lipzen A."/>
            <person name="Lutzoni F."/>
            <person name="Magnuson J."/>
            <person name="Mondo S."/>
            <person name="Nolan M."/>
            <person name="Ohm R."/>
            <person name="Pangilinan J."/>
            <person name="Park H.-J."/>
            <person name="Ramirez L."/>
            <person name="Alfaro M."/>
            <person name="Sun H."/>
            <person name="Tritt A."/>
            <person name="Yoshinaga Y."/>
            <person name="Zwiers L.-H."/>
            <person name="Turgeon B."/>
            <person name="Goodwin S."/>
            <person name="Spatafora J."/>
            <person name="Crous P."/>
            <person name="Grigoriev I."/>
        </authorList>
    </citation>
    <scope>NUCLEOTIDE SEQUENCE</scope>
    <source>
        <strain evidence="2">CBS 122368</strain>
    </source>
</reference>
<gene>
    <name evidence="2" type="ORF">BU26DRAFT_577927</name>
</gene>
<dbReference type="GO" id="GO:0016740">
    <property type="term" value="F:transferase activity"/>
    <property type="evidence" value="ECO:0007669"/>
    <property type="project" value="UniProtKB-KW"/>
</dbReference>
<dbReference type="InterPro" id="IPR029044">
    <property type="entry name" value="Nucleotide-diphossugar_trans"/>
</dbReference>
<dbReference type="AlphaFoldDB" id="A0A6A6I719"/>
<protein>
    <submittedName>
        <fullName evidence="2">Glycosyltransferase family 8 protein</fullName>
    </submittedName>
</protein>
<evidence type="ECO:0000313" key="2">
    <source>
        <dbReference type="EMBL" id="KAF2246325.1"/>
    </source>
</evidence>
<name>A0A6A6I719_9PLEO</name>
<dbReference type="EMBL" id="ML987199">
    <property type="protein sequence ID" value="KAF2246325.1"/>
    <property type="molecule type" value="Genomic_DNA"/>
</dbReference>
<evidence type="ECO:0000256" key="1">
    <source>
        <dbReference type="SAM" id="MobiDB-lite"/>
    </source>
</evidence>
<dbReference type="OrthoDB" id="2014201at2759"/>
<accession>A0A6A6I719</accession>
<feature type="region of interest" description="Disordered" evidence="1">
    <location>
        <begin position="259"/>
        <end position="284"/>
    </location>
</feature>
<dbReference type="SUPFAM" id="SSF53448">
    <property type="entry name" value="Nucleotide-diphospho-sugar transferases"/>
    <property type="match status" value="1"/>
</dbReference>
<dbReference type="GeneID" id="54587743"/>
<keyword evidence="3" id="KW-1185">Reference proteome</keyword>
<dbReference type="Gene3D" id="3.90.550.10">
    <property type="entry name" value="Spore Coat Polysaccharide Biosynthesis Protein SpsA, Chain A"/>
    <property type="match status" value="1"/>
</dbReference>
<evidence type="ECO:0000313" key="3">
    <source>
        <dbReference type="Proteomes" id="UP000800094"/>
    </source>
</evidence>
<sequence>MHVGAQGGNSDGGEDRDREWGVVTERFSDTWTKMRVFEVLDVEREGGKKRRIESLCFLDAGMLVLADPTPLIFSKENLEYLQDDADGEEEEKEQGKRLCATHIAPVDAEIETKGIFNTGTFLFRPSASLRASVLSAFSSTPTDQLRALNFPDRDFLNMTWRYWNAKTWRDAEVAVLHYIVDKSWAARVRGDGSAGYRGQDGVTHGWWWVEWERWLAERWGQGEREPLSVVGEFVASADGEGSEEMQAIGGGAQAFAKKWEGGDDAAAGEKRDDGTYGQGPHGPVLRKRVGMGRL</sequence>
<keyword evidence="2" id="KW-0808">Transferase</keyword>
<dbReference type="Proteomes" id="UP000800094">
    <property type="component" value="Unassembled WGS sequence"/>
</dbReference>
<proteinExistence type="predicted"/>
<dbReference type="RefSeq" id="XP_033681329.1">
    <property type="nucleotide sequence ID" value="XM_033834413.1"/>
</dbReference>
<organism evidence="2 3">
    <name type="scientific">Trematosphaeria pertusa</name>
    <dbReference type="NCBI Taxonomy" id="390896"/>
    <lineage>
        <taxon>Eukaryota</taxon>
        <taxon>Fungi</taxon>
        <taxon>Dikarya</taxon>
        <taxon>Ascomycota</taxon>
        <taxon>Pezizomycotina</taxon>
        <taxon>Dothideomycetes</taxon>
        <taxon>Pleosporomycetidae</taxon>
        <taxon>Pleosporales</taxon>
        <taxon>Massarineae</taxon>
        <taxon>Trematosphaeriaceae</taxon>
        <taxon>Trematosphaeria</taxon>
    </lineage>
</organism>
<feature type="compositionally biased region" description="Basic and acidic residues" evidence="1">
    <location>
        <begin position="259"/>
        <end position="274"/>
    </location>
</feature>